<reference evidence="1" key="1">
    <citation type="submission" date="2018-05" db="EMBL/GenBank/DDBJ databases">
        <authorList>
            <person name="Lanie J.A."/>
            <person name="Ng W.-L."/>
            <person name="Kazmierczak K.M."/>
            <person name="Andrzejewski T.M."/>
            <person name="Davidsen T.M."/>
            <person name="Wayne K.J."/>
            <person name="Tettelin H."/>
            <person name="Glass J.I."/>
            <person name="Rusch D."/>
            <person name="Podicherti R."/>
            <person name="Tsui H.-C.T."/>
            <person name="Winkler M.E."/>
        </authorList>
    </citation>
    <scope>NUCLEOTIDE SEQUENCE</scope>
</reference>
<organism evidence="1">
    <name type="scientific">marine metagenome</name>
    <dbReference type="NCBI Taxonomy" id="408172"/>
    <lineage>
        <taxon>unclassified sequences</taxon>
        <taxon>metagenomes</taxon>
        <taxon>ecological metagenomes</taxon>
    </lineage>
</organism>
<proteinExistence type="predicted"/>
<accession>A0A381Z442</accession>
<protein>
    <submittedName>
        <fullName evidence="1">Uncharacterized protein</fullName>
    </submittedName>
</protein>
<dbReference type="AlphaFoldDB" id="A0A381Z442"/>
<name>A0A381Z442_9ZZZZ</name>
<dbReference type="EMBL" id="UINC01019857">
    <property type="protein sequence ID" value="SVA83949.1"/>
    <property type="molecule type" value="Genomic_DNA"/>
</dbReference>
<evidence type="ECO:0000313" key="1">
    <source>
        <dbReference type="EMBL" id="SVA83949.1"/>
    </source>
</evidence>
<sequence length="36" mass="3778">MYTVIGCVRVAIGTLIVSINSVNNALLSRLMALLGT</sequence>
<gene>
    <name evidence="1" type="ORF">METZ01_LOCUS136803</name>
</gene>